<keyword evidence="3" id="KW-1185">Reference proteome</keyword>
<dbReference type="EMBL" id="AMRI01000004">
    <property type="protein sequence ID" value="EKE76727.1"/>
    <property type="molecule type" value="Genomic_DNA"/>
</dbReference>
<dbReference type="Gene3D" id="3.40.50.720">
    <property type="entry name" value="NAD(P)-binding Rossmann-like Domain"/>
    <property type="match status" value="1"/>
</dbReference>
<dbReference type="eggNOG" id="COG0451">
    <property type="taxonomic scope" value="Bacteria"/>
</dbReference>
<dbReference type="OrthoDB" id="9801056at2"/>
<feature type="domain" description="NAD-dependent epimerase/dehydratase" evidence="1">
    <location>
        <begin position="2"/>
        <end position="158"/>
    </location>
</feature>
<evidence type="ECO:0000313" key="2">
    <source>
        <dbReference type="EMBL" id="EKE76727.1"/>
    </source>
</evidence>
<dbReference type="InterPro" id="IPR050177">
    <property type="entry name" value="Lipid_A_modif_metabolic_enz"/>
</dbReference>
<proteinExistence type="predicted"/>
<dbReference type="PANTHER" id="PTHR43245:SF54">
    <property type="entry name" value="BLL0593 PROTEIN"/>
    <property type="match status" value="1"/>
</dbReference>
<reference evidence="2 3" key="1">
    <citation type="journal article" date="2012" name="J. Bacteriol.">
        <title>Genome Sequence of Gallaecimonas xiamenensis Type Strain 3-C-1.</title>
        <authorList>
            <person name="Lai Q."/>
            <person name="Wang L."/>
            <person name="Wang W."/>
            <person name="Shao Z."/>
        </authorList>
    </citation>
    <scope>NUCLEOTIDE SEQUENCE [LARGE SCALE GENOMIC DNA]</scope>
    <source>
        <strain evidence="2 3">3-C-1</strain>
    </source>
</reference>
<dbReference type="PANTHER" id="PTHR43245">
    <property type="entry name" value="BIFUNCTIONAL POLYMYXIN RESISTANCE PROTEIN ARNA"/>
    <property type="match status" value="1"/>
</dbReference>
<comment type="caution">
    <text evidence="2">The sequence shown here is derived from an EMBL/GenBank/DDBJ whole genome shotgun (WGS) entry which is preliminary data.</text>
</comment>
<dbReference type="InterPro" id="IPR036291">
    <property type="entry name" value="NAD(P)-bd_dom_sf"/>
</dbReference>
<organism evidence="2 3">
    <name type="scientific">Gallaecimonas xiamenensis 3-C-1</name>
    <dbReference type="NCBI Taxonomy" id="745411"/>
    <lineage>
        <taxon>Bacteria</taxon>
        <taxon>Pseudomonadati</taxon>
        <taxon>Pseudomonadota</taxon>
        <taxon>Gammaproteobacteria</taxon>
        <taxon>Enterobacterales</taxon>
        <taxon>Gallaecimonadaceae</taxon>
        <taxon>Gallaecimonas</taxon>
    </lineage>
</organism>
<dbReference type="RefSeq" id="WP_008483083.1">
    <property type="nucleotide sequence ID" value="NZ_AMRI01000004.1"/>
</dbReference>
<dbReference type="Pfam" id="PF01370">
    <property type="entry name" value="Epimerase"/>
    <property type="match status" value="1"/>
</dbReference>
<dbReference type="AlphaFoldDB" id="K2JQD7"/>
<protein>
    <submittedName>
        <fullName evidence="2">Putative oxidoreductase protein</fullName>
    </submittedName>
</protein>
<evidence type="ECO:0000259" key="1">
    <source>
        <dbReference type="Pfam" id="PF01370"/>
    </source>
</evidence>
<name>K2JQD7_9GAMM</name>
<sequence length="276" mass="30710">MILVTGANGRLGKALVTQARAQGLPVVGLDLAPSDYARPCDLRRDALEPLMAGVSAVIHCAALHGRHLDLGFSRQAFVDTNIGATLRLLEAAKNQGVGRFIYTSTTSLYGSAMEDDRQAVWVDEQLPVAPRDIYDITKQAAEALCRDFFEKDFVTAALRVSRFMDEPANAIANYRLYRGLDERDGARAHLKALTAPLARFEIFNVSNQSPFTRADCQALKEDAAAVIRRCYPQAELVYRQKGWQLPASIDRVYDITKARQMLGYEPQFNFETLLSH</sequence>
<dbReference type="STRING" id="745411.B3C1_04000"/>
<gene>
    <name evidence="2" type="ORF">B3C1_04000</name>
</gene>
<evidence type="ECO:0000313" key="3">
    <source>
        <dbReference type="Proteomes" id="UP000006755"/>
    </source>
</evidence>
<accession>K2JQD7</accession>
<dbReference type="CDD" id="cd08946">
    <property type="entry name" value="SDR_e"/>
    <property type="match status" value="1"/>
</dbReference>
<dbReference type="PATRIC" id="fig|745411.4.peg.790"/>
<dbReference type="Proteomes" id="UP000006755">
    <property type="component" value="Unassembled WGS sequence"/>
</dbReference>
<dbReference type="InterPro" id="IPR001509">
    <property type="entry name" value="Epimerase_deHydtase"/>
</dbReference>
<dbReference type="SUPFAM" id="SSF51735">
    <property type="entry name" value="NAD(P)-binding Rossmann-fold domains"/>
    <property type="match status" value="1"/>
</dbReference>